<accession>A0A917HJC2</accession>
<dbReference type="Proteomes" id="UP000647241">
    <property type="component" value="Unassembled WGS sequence"/>
</dbReference>
<dbReference type="InterPro" id="IPR046335">
    <property type="entry name" value="LacI/GalR-like_sensor"/>
</dbReference>
<evidence type="ECO:0000313" key="5">
    <source>
        <dbReference type="EMBL" id="GGG80818.1"/>
    </source>
</evidence>
<name>A0A917HJC2_9BACT</name>
<evidence type="ECO:0000256" key="1">
    <source>
        <dbReference type="ARBA" id="ARBA00023015"/>
    </source>
</evidence>
<dbReference type="InterPro" id="IPR000843">
    <property type="entry name" value="HTH_LacI"/>
</dbReference>
<dbReference type="GO" id="GO:0000976">
    <property type="term" value="F:transcription cis-regulatory region binding"/>
    <property type="evidence" value="ECO:0007669"/>
    <property type="project" value="TreeGrafter"/>
</dbReference>
<keyword evidence="2" id="KW-0238">DNA-binding</keyword>
<sequence>MSKQSAHAPRTARPASLKMLAEYLGLSPSTISFVLNDAPGRSIPEATRQRVKAAAAKFNYQPSMIARTLQGKRMQTIGVLLPELGEGYHSQVLSGVGDLLMREGFFYFTVHHRHKKELVSTYPELLRSRGVDGILAIDTHLPEDALLPLPTVLVAGHTELSGVTNVILNHERAAELALRHLHQLGHRKIAFMQGQPFSSDSDTRWAATMHVARELGLAVSDDLTIHLEKDSHSPEISYPGIRHLIQSRRPFTAVLCFNDVSAMGTIRALHEGGLRVPTDVSVLGFDDIQSAQYQVPSLTTIRQPLQKMGSTAARMLLKKLADEVTPELIRVDPELIIRESTARASKPSKKRADAAN</sequence>
<reference evidence="5" key="2">
    <citation type="submission" date="2020-09" db="EMBL/GenBank/DDBJ databases">
        <authorList>
            <person name="Sun Q."/>
            <person name="Zhou Y."/>
        </authorList>
    </citation>
    <scope>NUCLEOTIDE SEQUENCE</scope>
    <source>
        <strain evidence="5">CGMCC 1.12997</strain>
    </source>
</reference>
<feature type="domain" description="HTH lacI-type" evidence="4">
    <location>
        <begin position="15"/>
        <end position="71"/>
    </location>
</feature>
<dbReference type="Pfam" id="PF00356">
    <property type="entry name" value="LacI"/>
    <property type="match status" value="1"/>
</dbReference>
<keyword evidence="6" id="KW-1185">Reference proteome</keyword>
<dbReference type="SUPFAM" id="SSF53822">
    <property type="entry name" value="Periplasmic binding protein-like I"/>
    <property type="match status" value="1"/>
</dbReference>
<dbReference type="PANTHER" id="PTHR30146:SF109">
    <property type="entry name" value="HTH-TYPE TRANSCRIPTIONAL REGULATOR GALS"/>
    <property type="match status" value="1"/>
</dbReference>
<dbReference type="EMBL" id="BMGT01000003">
    <property type="protein sequence ID" value="GGG80818.1"/>
    <property type="molecule type" value="Genomic_DNA"/>
</dbReference>
<dbReference type="SUPFAM" id="SSF47413">
    <property type="entry name" value="lambda repressor-like DNA-binding domains"/>
    <property type="match status" value="1"/>
</dbReference>
<dbReference type="RefSeq" id="WP_229739291.1">
    <property type="nucleotide sequence ID" value="NZ_BMGT01000003.1"/>
</dbReference>
<dbReference type="CDD" id="cd06267">
    <property type="entry name" value="PBP1_LacI_sugar_binding-like"/>
    <property type="match status" value="1"/>
</dbReference>
<evidence type="ECO:0000256" key="2">
    <source>
        <dbReference type="ARBA" id="ARBA00023125"/>
    </source>
</evidence>
<dbReference type="PROSITE" id="PS50932">
    <property type="entry name" value="HTH_LACI_2"/>
    <property type="match status" value="1"/>
</dbReference>
<proteinExistence type="predicted"/>
<dbReference type="Gene3D" id="1.10.260.40">
    <property type="entry name" value="lambda repressor-like DNA-binding domains"/>
    <property type="match status" value="1"/>
</dbReference>
<evidence type="ECO:0000313" key="6">
    <source>
        <dbReference type="Proteomes" id="UP000647241"/>
    </source>
</evidence>
<evidence type="ECO:0000259" key="4">
    <source>
        <dbReference type="PROSITE" id="PS50932"/>
    </source>
</evidence>
<organism evidence="5 6">
    <name type="scientific">Edaphobacter dinghuensis</name>
    <dbReference type="NCBI Taxonomy" id="1560005"/>
    <lineage>
        <taxon>Bacteria</taxon>
        <taxon>Pseudomonadati</taxon>
        <taxon>Acidobacteriota</taxon>
        <taxon>Terriglobia</taxon>
        <taxon>Terriglobales</taxon>
        <taxon>Acidobacteriaceae</taxon>
        <taxon>Edaphobacter</taxon>
    </lineage>
</organism>
<dbReference type="InterPro" id="IPR028082">
    <property type="entry name" value="Peripla_BP_I"/>
</dbReference>
<reference evidence="5" key="1">
    <citation type="journal article" date="2014" name="Int. J. Syst. Evol. Microbiol.">
        <title>Complete genome sequence of Corynebacterium casei LMG S-19264T (=DSM 44701T), isolated from a smear-ripened cheese.</title>
        <authorList>
            <consortium name="US DOE Joint Genome Institute (JGI-PGF)"/>
            <person name="Walter F."/>
            <person name="Albersmeier A."/>
            <person name="Kalinowski J."/>
            <person name="Ruckert C."/>
        </authorList>
    </citation>
    <scope>NUCLEOTIDE SEQUENCE</scope>
    <source>
        <strain evidence="5">CGMCC 1.12997</strain>
    </source>
</reference>
<dbReference type="CDD" id="cd01392">
    <property type="entry name" value="HTH_LacI"/>
    <property type="match status" value="1"/>
</dbReference>
<evidence type="ECO:0000256" key="3">
    <source>
        <dbReference type="ARBA" id="ARBA00023163"/>
    </source>
</evidence>
<dbReference type="SMART" id="SM00354">
    <property type="entry name" value="HTH_LACI"/>
    <property type="match status" value="1"/>
</dbReference>
<keyword evidence="3" id="KW-0804">Transcription</keyword>
<dbReference type="PANTHER" id="PTHR30146">
    <property type="entry name" value="LACI-RELATED TRANSCRIPTIONAL REPRESSOR"/>
    <property type="match status" value="1"/>
</dbReference>
<dbReference type="AlphaFoldDB" id="A0A917HJC2"/>
<keyword evidence="1" id="KW-0805">Transcription regulation</keyword>
<protein>
    <submittedName>
        <fullName evidence="5">LacI family transcriptional regulator</fullName>
    </submittedName>
</protein>
<gene>
    <name evidence="5" type="primary">rbsR</name>
    <name evidence="5" type="ORF">GCM10011585_25310</name>
</gene>
<dbReference type="GO" id="GO:0003700">
    <property type="term" value="F:DNA-binding transcription factor activity"/>
    <property type="evidence" value="ECO:0007669"/>
    <property type="project" value="TreeGrafter"/>
</dbReference>
<dbReference type="InterPro" id="IPR010982">
    <property type="entry name" value="Lambda_DNA-bd_dom_sf"/>
</dbReference>
<dbReference type="Gene3D" id="3.40.50.2300">
    <property type="match status" value="2"/>
</dbReference>
<dbReference type="Pfam" id="PF13377">
    <property type="entry name" value="Peripla_BP_3"/>
    <property type="match status" value="1"/>
</dbReference>
<comment type="caution">
    <text evidence="5">The sequence shown here is derived from an EMBL/GenBank/DDBJ whole genome shotgun (WGS) entry which is preliminary data.</text>
</comment>